<accession>A0A2N7Q7Z6</accession>
<organism evidence="2 3">
    <name type="scientific">Thermodesulfobacterium geofontis</name>
    <dbReference type="NCBI Taxonomy" id="1295609"/>
    <lineage>
        <taxon>Bacteria</taxon>
        <taxon>Pseudomonadati</taxon>
        <taxon>Thermodesulfobacteriota</taxon>
        <taxon>Thermodesulfobacteria</taxon>
        <taxon>Thermodesulfobacteriales</taxon>
        <taxon>Thermodesulfobacteriaceae</taxon>
        <taxon>Thermodesulfobacterium</taxon>
    </lineage>
</organism>
<gene>
    <name evidence="2" type="ORF">C0169_06690</name>
</gene>
<keyword evidence="2" id="KW-0456">Lyase</keyword>
<evidence type="ECO:0000313" key="3">
    <source>
        <dbReference type="Proteomes" id="UP000235619"/>
    </source>
</evidence>
<feature type="domain" description="Fumarate lyase N-terminal" evidence="1">
    <location>
        <begin position="22"/>
        <end position="307"/>
    </location>
</feature>
<dbReference type="Pfam" id="PF00206">
    <property type="entry name" value="Lyase_1"/>
    <property type="match status" value="1"/>
</dbReference>
<name>A0A2N7Q7Z6_9BACT</name>
<dbReference type="InterPro" id="IPR024083">
    <property type="entry name" value="Fumarase/histidase_N"/>
</dbReference>
<protein>
    <submittedName>
        <fullName evidence="2">Aspartate ammonia-lyase</fullName>
        <ecNumber evidence="2">4.3.1.1</ecNumber>
    </submittedName>
</protein>
<dbReference type="InterPro" id="IPR051546">
    <property type="entry name" value="Aspartate_Ammonia-Lyase"/>
</dbReference>
<dbReference type="SUPFAM" id="SSF48557">
    <property type="entry name" value="L-aspartase-like"/>
    <property type="match status" value="1"/>
</dbReference>
<reference evidence="2 3" key="1">
    <citation type="submission" date="2018-01" db="EMBL/GenBank/DDBJ databases">
        <title>Metagenomic assembled genomes from two thermal pools in the Uzon Caldera, Kamchatka, Russia.</title>
        <authorList>
            <person name="Wilkins L."/>
            <person name="Ettinger C."/>
        </authorList>
    </citation>
    <scope>NUCLEOTIDE SEQUENCE [LARGE SCALE GENOMIC DNA]</scope>
    <source>
        <strain evidence="2">ARK-04</strain>
    </source>
</reference>
<dbReference type="FunFam" id="1.10.275.10:FF:000001">
    <property type="entry name" value="Fumarate hydratase, mitochondrial"/>
    <property type="match status" value="1"/>
</dbReference>
<feature type="non-terminal residue" evidence="2">
    <location>
        <position position="307"/>
    </location>
</feature>
<dbReference type="AlphaFoldDB" id="A0A2N7Q7Z6"/>
<dbReference type="PRINTS" id="PR00149">
    <property type="entry name" value="FUMRATELYASE"/>
</dbReference>
<evidence type="ECO:0000259" key="1">
    <source>
        <dbReference type="Pfam" id="PF00206"/>
    </source>
</evidence>
<dbReference type="Gene3D" id="1.20.200.10">
    <property type="entry name" value="Fumarase/aspartase (Central domain)"/>
    <property type="match status" value="1"/>
</dbReference>
<dbReference type="GO" id="GO:0008797">
    <property type="term" value="F:aspartate ammonia-lyase activity"/>
    <property type="evidence" value="ECO:0007669"/>
    <property type="project" value="UniProtKB-EC"/>
</dbReference>
<dbReference type="InterPro" id="IPR022761">
    <property type="entry name" value="Fumarate_lyase_N"/>
</dbReference>
<dbReference type="EMBL" id="PNJD01000412">
    <property type="protein sequence ID" value="PMP94312.1"/>
    <property type="molecule type" value="Genomic_DNA"/>
</dbReference>
<dbReference type="InterPro" id="IPR000362">
    <property type="entry name" value="Fumarate_lyase_fam"/>
</dbReference>
<sequence>MIEVQETEKEIVQFRVEKDFLGELEIPKEAYYGVHTQRALENFPLSEEKVHRELIWAIALVKKAAAFANMELGFLEKEKAQAIMKASDEIAEGKFDDQILVNPLAGGAGTSFNMNINEVIANRAIELLGFEKGRYDIIHPLEDVNMGQSTNDVFPTAVKVAIVKLLKELAQEVALLQGAFQKKEKEYAKILKVGRTEMQDAVPVTVGQEFSAWAEALNRDWWRLHKAIERVRHVNLGGTAVGTGLNCPKEYVEIALEKLREFTELPIAKAENLFEATQNTDTLCEVSGFLKTLAADLIKIASDLRFL</sequence>
<dbReference type="GO" id="GO:0005829">
    <property type="term" value="C:cytosol"/>
    <property type="evidence" value="ECO:0007669"/>
    <property type="project" value="TreeGrafter"/>
</dbReference>
<evidence type="ECO:0000313" key="2">
    <source>
        <dbReference type="EMBL" id="PMP94312.1"/>
    </source>
</evidence>
<dbReference type="GO" id="GO:0006531">
    <property type="term" value="P:aspartate metabolic process"/>
    <property type="evidence" value="ECO:0007669"/>
    <property type="project" value="TreeGrafter"/>
</dbReference>
<proteinExistence type="predicted"/>
<dbReference type="PANTHER" id="PTHR42696">
    <property type="entry name" value="ASPARTATE AMMONIA-LYASE"/>
    <property type="match status" value="1"/>
</dbReference>
<dbReference type="InterPro" id="IPR008948">
    <property type="entry name" value="L-Aspartase-like"/>
</dbReference>
<dbReference type="EC" id="4.3.1.1" evidence="2"/>
<comment type="caution">
    <text evidence="2">The sequence shown here is derived from an EMBL/GenBank/DDBJ whole genome shotgun (WGS) entry which is preliminary data.</text>
</comment>
<dbReference type="Proteomes" id="UP000235619">
    <property type="component" value="Unassembled WGS sequence"/>
</dbReference>
<dbReference type="PANTHER" id="PTHR42696:SF2">
    <property type="entry name" value="ASPARTATE AMMONIA-LYASE"/>
    <property type="match status" value="1"/>
</dbReference>
<dbReference type="Gene3D" id="1.10.275.10">
    <property type="entry name" value="Fumarase/aspartase (N-terminal domain)"/>
    <property type="match status" value="1"/>
</dbReference>